<evidence type="ECO:0000313" key="2">
    <source>
        <dbReference type="EMBL" id="GIP16221.1"/>
    </source>
</evidence>
<feature type="transmembrane region" description="Helical" evidence="1">
    <location>
        <begin position="148"/>
        <end position="171"/>
    </location>
</feature>
<dbReference type="RefSeq" id="WP_213514497.1">
    <property type="nucleotide sequence ID" value="NZ_BOSE01000003.1"/>
</dbReference>
<gene>
    <name evidence="2" type="ORF">J40TS1_18630</name>
</gene>
<feature type="transmembrane region" description="Helical" evidence="1">
    <location>
        <begin position="178"/>
        <end position="200"/>
    </location>
</feature>
<keyword evidence="3" id="KW-1185">Reference proteome</keyword>
<keyword evidence="1" id="KW-0812">Transmembrane</keyword>
<feature type="transmembrane region" description="Helical" evidence="1">
    <location>
        <begin position="212"/>
        <end position="237"/>
    </location>
</feature>
<accession>A0A920CWT0</accession>
<comment type="caution">
    <text evidence="2">The sequence shown here is derived from an EMBL/GenBank/DDBJ whole genome shotgun (WGS) entry which is preliminary data.</text>
</comment>
<dbReference type="EMBL" id="BOSE01000003">
    <property type="protein sequence ID" value="GIP16221.1"/>
    <property type="molecule type" value="Genomic_DNA"/>
</dbReference>
<name>A0A920CWT0_9BACL</name>
<protein>
    <submittedName>
        <fullName evidence="2">Uncharacterized protein</fullName>
    </submittedName>
</protein>
<organism evidence="2 3">
    <name type="scientific">Paenibacillus montaniterrae</name>
    <dbReference type="NCBI Taxonomy" id="429341"/>
    <lineage>
        <taxon>Bacteria</taxon>
        <taxon>Bacillati</taxon>
        <taxon>Bacillota</taxon>
        <taxon>Bacilli</taxon>
        <taxon>Bacillales</taxon>
        <taxon>Paenibacillaceae</taxon>
        <taxon>Paenibacillus</taxon>
    </lineage>
</organism>
<feature type="transmembrane region" description="Helical" evidence="1">
    <location>
        <begin position="21"/>
        <end position="43"/>
    </location>
</feature>
<keyword evidence="1" id="KW-1133">Transmembrane helix</keyword>
<evidence type="ECO:0000256" key="1">
    <source>
        <dbReference type="SAM" id="Phobius"/>
    </source>
</evidence>
<dbReference type="AlphaFoldDB" id="A0A920CWT0"/>
<keyword evidence="1" id="KW-0472">Membrane</keyword>
<reference evidence="2" key="1">
    <citation type="submission" date="2021-03" db="EMBL/GenBank/DDBJ databases">
        <title>Antimicrobial resistance genes in bacteria isolated from Japanese honey, and their potential for conferring macrolide and lincosamide resistance in the American foulbrood pathogen Paenibacillus larvae.</title>
        <authorList>
            <person name="Okamoto M."/>
            <person name="Kumagai M."/>
            <person name="Kanamori H."/>
            <person name="Takamatsu D."/>
        </authorList>
    </citation>
    <scope>NUCLEOTIDE SEQUENCE</scope>
    <source>
        <strain evidence="2">J40TS1</strain>
    </source>
</reference>
<feature type="transmembrane region" description="Helical" evidence="1">
    <location>
        <begin position="83"/>
        <end position="101"/>
    </location>
</feature>
<proteinExistence type="predicted"/>
<feature type="transmembrane region" description="Helical" evidence="1">
    <location>
        <begin position="110"/>
        <end position="136"/>
    </location>
</feature>
<dbReference type="Proteomes" id="UP000683139">
    <property type="component" value="Unassembled WGS sequence"/>
</dbReference>
<sequence>MKSANSFRKIGMDLTLAQLSWAVWFGAFALAAYIVFPLIGINIESNNKLGQLFSNVLSGSWDKESFNIDNSGFIAFIANPSKIFMLVCGILSVPSFLTFFVKQGLTRKDYFYGAAVSSVAVAFVLAIVSGVVFLIEQLIFAPELQLDYAWPIAIVVYGLNILAYYAAGWLIGAGFYRFSFGGLLFILLAILLAIAVEVMWEMPLSDTLKLAQVWSGLVSILATAVLIGASFTVVRIMTKRIRIKLK</sequence>
<evidence type="ECO:0000313" key="3">
    <source>
        <dbReference type="Proteomes" id="UP000683139"/>
    </source>
</evidence>